<dbReference type="AlphaFoldDB" id="A0A1G8QTM9"/>
<keyword evidence="1" id="KW-0812">Transmembrane</keyword>
<evidence type="ECO:0000313" key="2">
    <source>
        <dbReference type="EMBL" id="SDJ07695.1"/>
    </source>
</evidence>
<feature type="transmembrane region" description="Helical" evidence="1">
    <location>
        <begin position="82"/>
        <end position="98"/>
    </location>
</feature>
<keyword evidence="3" id="KW-1185">Reference proteome</keyword>
<accession>A0A1G8QTM9</accession>
<dbReference type="Proteomes" id="UP000199050">
    <property type="component" value="Unassembled WGS sequence"/>
</dbReference>
<name>A0A1G8QTM9_9BACL</name>
<dbReference type="EMBL" id="FNDX01000011">
    <property type="protein sequence ID" value="SDJ07695.1"/>
    <property type="molecule type" value="Genomic_DNA"/>
</dbReference>
<reference evidence="3" key="1">
    <citation type="submission" date="2016-10" db="EMBL/GenBank/DDBJ databases">
        <authorList>
            <person name="Varghese N."/>
            <person name="Submissions S."/>
        </authorList>
    </citation>
    <scope>NUCLEOTIDE SEQUENCE [LARGE SCALE GENOMIC DNA]</scope>
    <source>
        <strain evidence="3">CGMCC 1.11012</strain>
    </source>
</reference>
<sequence>MGNSRINGSGIPQLEKASLRCTKIYGLPLTCGINYLANEVLMIFSISYASLGKQKQLPGRGDAGPRAILQYGLEDRTMSTDQLIALLALVIMIVQLAVKKDKS</sequence>
<proteinExistence type="predicted"/>
<gene>
    <name evidence="2" type="ORF">SAMN05216192_111121</name>
</gene>
<protein>
    <submittedName>
        <fullName evidence="2">Uncharacterized protein</fullName>
    </submittedName>
</protein>
<organism evidence="2 3">
    <name type="scientific">Paenibacillus typhae</name>
    <dbReference type="NCBI Taxonomy" id="1174501"/>
    <lineage>
        <taxon>Bacteria</taxon>
        <taxon>Bacillati</taxon>
        <taxon>Bacillota</taxon>
        <taxon>Bacilli</taxon>
        <taxon>Bacillales</taxon>
        <taxon>Paenibacillaceae</taxon>
        <taxon>Paenibacillus</taxon>
    </lineage>
</organism>
<evidence type="ECO:0000313" key="3">
    <source>
        <dbReference type="Proteomes" id="UP000199050"/>
    </source>
</evidence>
<evidence type="ECO:0000256" key="1">
    <source>
        <dbReference type="SAM" id="Phobius"/>
    </source>
</evidence>
<keyword evidence="1" id="KW-1133">Transmembrane helix</keyword>
<keyword evidence="1" id="KW-0472">Membrane</keyword>